<reference evidence="2 3" key="1">
    <citation type="submission" date="2018-11" db="EMBL/GenBank/DDBJ databases">
        <title>Rhodococcus spongicola sp. nov. and Rhodococcus xishaensis sp. nov. from marine sponges.</title>
        <authorList>
            <person name="Li L."/>
            <person name="Lin H.W."/>
        </authorList>
    </citation>
    <scope>NUCLEOTIDE SEQUENCE [LARGE SCALE GENOMIC DNA]</scope>
    <source>
        <strain evidence="2 3">LHW51113</strain>
    </source>
</reference>
<dbReference type="Pfam" id="PF10801">
    <property type="entry name" value="DUF2537"/>
    <property type="match status" value="1"/>
</dbReference>
<dbReference type="InterPro" id="IPR024244">
    <property type="entry name" value="DUF2537"/>
</dbReference>
<accession>A0A3S3ZHE0</accession>
<keyword evidence="3" id="KW-1185">Reference proteome</keyword>
<organism evidence="2 3">
    <name type="scientific">Rhodococcus xishaensis</name>
    <dbReference type="NCBI Taxonomy" id="2487364"/>
    <lineage>
        <taxon>Bacteria</taxon>
        <taxon>Bacillati</taxon>
        <taxon>Actinomycetota</taxon>
        <taxon>Actinomycetes</taxon>
        <taxon>Mycobacteriales</taxon>
        <taxon>Nocardiaceae</taxon>
        <taxon>Rhodococcus</taxon>
    </lineage>
</organism>
<sequence>MGTEAEPPPWATGLLVSAFAAIFTLVGVVAFGVALAKIHPLIAVGFNLVVVGGAAPTLWRWRHVPVWRWVVYGVIVGVVFGWTALLLGLF</sequence>
<dbReference type="AlphaFoldDB" id="A0A3S3ZHE0"/>
<gene>
    <name evidence="2" type="ORF">EGT50_15785</name>
</gene>
<feature type="transmembrane region" description="Helical" evidence="1">
    <location>
        <begin position="12"/>
        <end position="34"/>
    </location>
</feature>
<feature type="transmembrane region" description="Helical" evidence="1">
    <location>
        <begin position="41"/>
        <end position="61"/>
    </location>
</feature>
<keyword evidence="1" id="KW-0812">Transmembrane</keyword>
<dbReference type="Proteomes" id="UP000283479">
    <property type="component" value="Unassembled WGS sequence"/>
</dbReference>
<dbReference type="EMBL" id="RKLO01000006">
    <property type="protein sequence ID" value="RVW00823.1"/>
    <property type="molecule type" value="Genomic_DNA"/>
</dbReference>
<evidence type="ECO:0000313" key="3">
    <source>
        <dbReference type="Proteomes" id="UP000283479"/>
    </source>
</evidence>
<comment type="caution">
    <text evidence="2">The sequence shown here is derived from an EMBL/GenBank/DDBJ whole genome shotgun (WGS) entry which is preliminary data.</text>
</comment>
<evidence type="ECO:0000313" key="2">
    <source>
        <dbReference type="EMBL" id="RVW00823.1"/>
    </source>
</evidence>
<evidence type="ECO:0000256" key="1">
    <source>
        <dbReference type="SAM" id="Phobius"/>
    </source>
</evidence>
<proteinExistence type="predicted"/>
<protein>
    <submittedName>
        <fullName evidence="2">DUF2537 domain-containing protein</fullName>
    </submittedName>
</protein>
<name>A0A3S3ZHE0_9NOCA</name>
<keyword evidence="1" id="KW-0472">Membrane</keyword>
<keyword evidence="1" id="KW-1133">Transmembrane helix</keyword>
<feature type="transmembrane region" description="Helical" evidence="1">
    <location>
        <begin position="67"/>
        <end position="89"/>
    </location>
</feature>